<evidence type="ECO:0000256" key="3">
    <source>
        <dbReference type="ARBA" id="ARBA00022448"/>
    </source>
</evidence>
<evidence type="ECO:0000256" key="9">
    <source>
        <dbReference type="ARBA" id="ARBA00023136"/>
    </source>
</evidence>
<evidence type="ECO:0000256" key="5">
    <source>
        <dbReference type="ARBA" id="ARBA00022519"/>
    </source>
</evidence>
<organism evidence="11 12">
    <name type="scientific">Pedobacter frigoris</name>
    <dbReference type="NCBI Taxonomy" id="2571272"/>
    <lineage>
        <taxon>Bacteria</taxon>
        <taxon>Pseudomonadati</taxon>
        <taxon>Bacteroidota</taxon>
        <taxon>Sphingobacteriia</taxon>
        <taxon>Sphingobacteriales</taxon>
        <taxon>Sphingobacteriaceae</taxon>
        <taxon>Pedobacter</taxon>
    </lineage>
</organism>
<keyword evidence="8" id="KW-1133">Transmembrane helix</keyword>
<dbReference type="OrthoDB" id="649093at2"/>
<dbReference type="InterPro" id="IPR006260">
    <property type="entry name" value="TonB/TolA_C"/>
</dbReference>
<evidence type="ECO:0000313" key="12">
    <source>
        <dbReference type="Proteomes" id="UP000307244"/>
    </source>
</evidence>
<dbReference type="GO" id="GO:0031992">
    <property type="term" value="F:energy transducer activity"/>
    <property type="evidence" value="ECO:0007669"/>
    <property type="project" value="TreeGrafter"/>
</dbReference>
<evidence type="ECO:0000256" key="8">
    <source>
        <dbReference type="ARBA" id="ARBA00022989"/>
    </source>
</evidence>
<comment type="similarity">
    <text evidence="2">Belongs to the TonB family.</text>
</comment>
<accession>A0A4U1CFT9</accession>
<dbReference type="PROSITE" id="PS52015">
    <property type="entry name" value="TONB_CTD"/>
    <property type="match status" value="1"/>
</dbReference>
<dbReference type="InterPro" id="IPR037682">
    <property type="entry name" value="TonB_C"/>
</dbReference>
<dbReference type="InterPro" id="IPR051045">
    <property type="entry name" value="TonB-dependent_transducer"/>
</dbReference>
<evidence type="ECO:0000313" key="11">
    <source>
        <dbReference type="EMBL" id="TKC05217.1"/>
    </source>
</evidence>
<dbReference type="Pfam" id="PF03544">
    <property type="entry name" value="TonB_C"/>
    <property type="match status" value="1"/>
</dbReference>
<comment type="caution">
    <text evidence="11">The sequence shown here is derived from an EMBL/GenBank/DDBJ whole genome shotgun (WGS) entry which is preliminary data.</text>
</comment>
<dbReference type="NCBIfam" id="TIGR01352">
    <property type="entry name" value="tonB_Cterm"/>
    <property type="match status" value="1"/>
</dbReference>
<dbReference type="Gene3D" id="3.30.1150.10">
    <property type="match status" value="1"/>
</dbReference>
<protein>
    <submittedName>
        <fullName evidence="11">Energy transducer TonB</fullName>
    </submittedName>
</protein>
<evidence type="ECO:0000256" key="6">
    <source>
        <dbReference type="ARBA" id="ARBA00022692"/>
    </source>
</evidence>
<keyword evidence="12" id="KW-1185">Reference proteome</keyword>
<gene>
    <name evidence="11" type="ORF">FA047_15785</name>
</gene>
<keyword evidence="6" id="KW-0812">Transmembrane</keyword>
<dbReference type="SUPFAM" id="SSF74653">
    <property type="entry name" value="TolA/TonB C-terminal domain"/>
    <property type="match status" value="1"/>
</dbReference>
<comment type="subcellular location">
    <subcellularLocation>
        <location evidence="1">Cell inner membrane</location>
        <topology evidence="1">Single-pass membrane protein</topology>
        <orientation evidence="1">Periplasmic side</orientation>
    </subcellularLocation>
</comment>
<dbReference type="Proteomes" id="UP000307244">
    <property type="component" value="Unassembled WGS sequence"/>
</dbReference>
<keyword evidence="7" id="KW-0653">Protein transport</keyword>
<reference evidence="11 12" key="1">
    <citation type="submission" date="2019-04" db="EMBL/GenBank/DDBJ databases">
        <title>Pedobacter sp. RP-3-15 sp. nov., isolated from Arctic soil.</title>
        <authorList>
            <person name="Dahal R.H."/>
            <person name="Kim D.-U."/>
        </authorList>
    </citation>
    <scope>NUCLEOTIDE SEQUENCE [LARGE SCALE GENOMIC DNA]</scope>
    <source>
        <strain evidence="11 12">RP-3-15</strain>
    </source>
</reference>
<dbReference type="PANTHER" id="PTHR33446">
    <property type="entry name" value="PROTEIN TONB-RELATED"/>
    <property type="match status" value="1"/>
</dbReference>
<keyword evidence="9" id="KW-0472">Membrane</keyword>
<evidence type="ECO:0000256" key="2">
    <source>
        <dbReference type="ARBA" id="ARBA00006555"/>
    </source>
</evidence>
<dbReference type="GO" id="GO:0055085">
    <property type="term" value="P:transmembrane transport"/>
    <property type="evidence" value="ECO:0007669"/>
    <property type="project" value="InterPro"/>
</dbReference>
<keyword evidence="5" id="KW-0997">Cell inner membrane</keyword>
<sequence>MDAQRDSASGKVVLSFFVDADGTVDDVKVERGVYPSLDQEAVRVVQASRGWIPGKQRGVPVRVKYNIPISFNLHR</sequence>
<dbReference type="PANTHER" id="PTHR33446:SF2">
    <property type="entry name" value="PROTEIN TONB"/>
    <property type="match status" value="1"/>
</dbReference>
<evidence type="ECO:0000256" key="1">
    <source>
        <dbReference type="ARBA" id="ARBA00004383"/>
    </source>
</evidence>
<name>A0A4U1CFT9_9SPHI</name>
<feature type="domain" description="TonB C-terminal" evidence="10">
    <location>
        <begin position="1"/>
        <end position="75"/>
    </location>
</feature>
<keyword evidence="4" id="KW-1003">Cell membrane</keyword>
<dbReference type="EMBL" id="SWBQ01000004">
    <property type="protein sequence ID" value="TKC05217.1"/>
    <property type="molecule type" value="Genomic_DNA"/>
</dbReference>
<keyword evidence="3" id="KW-0813">Transport</keyword>
<dbReference type="GO" id="GO:0015031">
    <property type="term" value="P:protein transport"/>
    <property type="evidence" value="ECO:0007669"/>
    <property type="project" value="UniProtKB-KW"/>
</dbReference>
<evidence type="ECO:0000256" key="7">
    <source>
        <dbReference type="ARBA" id="ARBA00022927"/>
    </source>
</evidence>
<proteinExistence type="inferred from homology"/>
<evidence type="ECO:0000256" key="4">
    <source>
        <dbReference type="ARBA" id="ARBA00022475"/>
    </source>
</evidence>
<dbReference type="AlphaFoldDB" id="A0A4U1CFT9"/>
<dbReference type="GO" id="GO:0098797">
    <property type="term" value="C:plasma membrane protein complex"/>
    <property type="evidence" value="ECO:0007669"/>
    <property type="project" value="TreeGrafter"/>
</dbReference>
<evidence type="ECO:0000259" key="10">
    <source>
        <dbReference type="PROSITE" id="PS52015"/>
    </source>
</evidence>